<keyword evidence="2" id="KW-1185">Reference proteome</keyword>
<comment type="caution">
    <text evidence="1">The sequence shown here is derived from an EMBL/GenBank/DDBJ whole genome shotgun (WGS) entry which is preliminary data.</text>
</comment>
<dbReference type="InterPro" id="IPR009057">
    <property type="entry name" value="Homeodomain-like_sf"/>
</dbReference>
<dbReference type="GeneID" id="70131796"/>
<dbReference type="Proteomes" id="UP000758603">
    <property type="component" value="Unassembled WGS sequence"/>
</dbReference>
<evidence type="ECO:0000313" key="2">
    <source>
        <dbReference type="Proteomes" id="UP000758603"/>
    </source>
</evidence>
<sequence length="61" mass="7005">MDSELDKILGILLEGHEKGQDFSPKKKAFALGLYYGGQSQHRVARRFKTGRSSIQRWVKQL</sequence>
<organism evidence="1 2">
    <name type="scientific">Truncatella angustata</name>
    <dbReference type="NCBI Taxonomy" id="152316"/>
    <lineage>
        <taxon>Eukaryota</taxon>
        <taxon>Fungi</taxon>
        <taxon>Dikarya</taxon>
        <taxon>Ascomycota</taxon>
        <taxon>Pezizomycotina</taxon>
        <taxon>Sordariomycetes</taxon>
        <taxon>Xylariomycetidae</taxon>
        <taxon>Amphisphaeriales</taxon>
        <taxon>Sporocadaceae</taxon>
        <taxon>Truncatella</taxon>
    </lineage>
</organism>
<dbReference type="RefSeq" id="XP_045959188.1">
    <property type="nucleotide sequence ID" value="XM_046102904.1"/>
</dbReference>
<gene>
    <name evidence="1" type="ORF">BKA67DRAFT_566612</name>
</gene>
<dbReference type="SUPFAM" id="SSF46689">
    <property type="entry name" value="Homeodomain-like"/>
    <property type="match status" value="1"/>
</dbReference>
<protein>
    <submittedName>
        <fullName evidence="1">Uncharacterized protein</fullName>
    </submittedName>
</protein>
<proteinExistence type="predicted"/>
<reference evidence="1" key="1">
    <citation type="journal article" date="2021" name="Nat. Commun.">
        <title>Genetic determinants of endophytism in the Arabidopsis root mycobiome.</title>
        <authorList>
            <person name="Mesny F."/>
            <person name="Miyauchi S."/>
            <person name="Thiergart T."/>
            <person name="Pickel B."/>
            <person name="Atanasova L."/>
            <person name="Karlsson M."/>
            <person name="Huettel B."/>
            <person name="Barry K.W."/>
            <person name="Haridas S."/>
            <person name="Chen C."/>
            <person name="Bauer D."/>
            <person name="Andreopoulos W."/>
            <person name="Pangilinan J."/>
            <person name="LaButti K."/>
            <person name="Riley R."/>
            <person name="Lipzen A."/>
            <person name="Clum A."/>
            <person name="Drula E."/>
            <person name="Henrissat B."/>
            <person name="Kohler A."/>
            <person name="Grigoriev I.V."/>
            <person name="Martin F.M."/>
            <person name="Hacquard S."/>
        </authorList>
    </citation>
    <scope>NUCLEOTIDE SEQUENCE</scope>
    <source>
        <strain evidence="1">MPI-SDFR-AT-0073</strain>
    </source>
</reference>
<dbReference type="AlphaFoldDB" id="A0A9P8ZY95"/>
<name>A0A9P8ZY95_9PEZI</name>
<dbReference type="EMBL" id="JAGPXC010000004">
    <property type="protein sequence ID" value="KAH6654918.1"/>
    <property type="molecule type" value="Genomic_DNA"/>
</dbReference>
<evidence type="ECO:0000313" key="1">
    <source>
        <dbReference type="EMBL" id="KAH6654918.1"/>
    </source>
</evidence>
<accession>A0A9P8ZY95</accession>